<dbReference type="Proteomes" id="UP000537130">
    <property type="component" value="Unassembled WGS sequence"/>
</dbReference>
<keyword evidence="5 8" id="KW-0998">Cell outer membrane</keyword>
<comment type="similarity">
    <text evidence="2">Belongs to the bacterial solute-binding protein 3 family.</text>
</comment>
<dbReference type="InterPro" id="IPR000189">
    <property type="entry name" value="Transglyc_AS"/>
</dbReference>
<dbReference type="PANTHER" id="PTHR35936:SF32">
    <property type="entry name" value="MEMBRANE-BOUND LYTIC MUREIN TRANSGLYCOSYLASE F"/>
    <property type="match status" value="1"/>
</dbReference>
<evidence type="ECO:0000256" key="7">
    <source>
        <dbReference type="ARBA" id="ARBA00023316"/>
    </source>
</evidence>
<evidence type="ECO:0000256" key="1">
    <source>
        <dbReference type="ARBA" id="ARBA00007734"/>
    </source>
</evidence>
<keyword evidence="11" id="KW-1185">Reference proteome</keyword>
<proteinExistence type="inferred from homology"/>
<dbReference type="CDD" id="cd01009">
    <property type="entry name" value="PBP2_YfhD_N"/>
    <property type="match status" value="1"/>
</dbReference>
<evidence type="ECO:0000256" key="8">
    <source>
        <dbReference type="HAMAP-Rule" id="MF_02016"/>
    </source>
</evidence>
<comment type="caution">
    <text evidence="8">Lacks conserved residue(s) required for the propagation of feature annotation.</text>
</comment>
<dbReference type="PROSITE" id="PS51257">
    <property type="entry name" value="PROKAR_LIPOPROTEIN"/>
    <property type="match status" value="1"/>
</dbReference>
<dbReference type="RefSeq" id="WP_183408596.1">
    <property type="nucleotide sequence ID" value="NZ_JACHWY010000001.1"/>
</dbReference>
<organism evidence="10 11">
    <name type="scientific">Litorivivens lipolytica</name>
    <dbReference type="NCBI Taxonomy" id="1524264"/>
    <lineage>
        <taxon>Bacteria</taxon>
        <taxon>Pseudomonadati</taxon>
        <taxon>Pseudomonadota</taxon>
        <taxon>Gammaproteobacteria</taxon>
        <taxon>Litorivivens</taxon>
    </lineage>
</organism>
<dbReference type="GO" id="GO:0071555">
    <property type="term" value="P:cell wall organization"/>
    <property type="evidence" value="ECO:0007669"/>
    <property type="project" value="UniProtKB-KW"/>
</dbReference>
<dbReference type="Gene3D" id="3.40.190.10">
    <property type="entry name" value="Periplasmic binding protein-like II"/>
    <property type="match status" value="2"/>
</dbReference>
<dbReference type="GO" id="GO:0016998">
    <property type="term" value="P:cell wall macromolecule catabolic process"/>
    <property type="evidence" value="ECO:0007669"/>
    <property type="project" value="UniProtKB-UniRule"/>
</dbReference>
<dbReference type="SUPFAM" id="SSF53955">
    <property type="entry name" value="Lysozyme-like"/>
    <property type="match status" value="1"/>
</dbReference>
<feature type="region of interest" description="LT domain" evidence="8">
    <location>
        <begin position="261"/>
        <end position="475"/>
    </location>
</feature>
<comment type="function">
    <text evidence="8">Murein-degrading enzyme that degrades murein glycan strands and insoluble, high-molecular weight murein sacculi, with the concomitant formation of a 1,6-anhydromuramoyl product. Lytic transglycosylases (LTs) play an integral role in the metabolism of the peptidoglycan (PG) sacculus. Their lytic action creates space within the PG sacculus to allow for its expansion as well as for the insertion of various structures such as secretion systems and flagella.</text>
</comment>
<keyword evidence="6 8" id="KW-0456">Lyase</keyword>
<sequence length="475" mass="54728">MRFKHLYQHLLLISALLLGACQEQDSLSIIEKEGTLKVTTRNGPTTYYENRGAGTGFEFVLAQMFADYLDVELEIIPVYGIEDLFVHLEKGRAQLAAASLTPSPERSQHFDYGPTYMKVRQFVIYRRGIAFAASIEDLIGRKVQVMQGSTQEETLRELQKEHPELSWEAPPKLETTDLLEMLEDGEIEFTVLDSNEYLANKGFYPQHRVAFSIGEPSALAWALTNKYDNTRLQKKLDAFFEKIRESGELASLVERFYGHNEANTQINSQTFVEAVESKLPDYKDLIETVALEYEIDWRLLAAISYQESYWNPRAVSPTGVKGMMMLTRRTAKEMGVTQRFDARQSLRGGARYFKKIHQLQDDDVPEPDRTWFALASYNIGRGHLEDARTLTKQQGGNPKLWKDVKERLPLLRQRKYYSKTRYGFARGDEAVHYVQNIRHYYSLLTWTEISKVRVPPPKVVQDLLPPEVAPFYKAL</sequence>
<dbReference type="EMBL" id="JACHWY010000001">
    <property type="protein sequence ID" value="MBB3045877.1"/>
    <property type="molecule type" value="Genomic_DNA"/>
</dbReference>
<dbReference type="NCBIfam" id="NF008112">
    <property type="entry name" value="PRK10859.1"/>
    <property type="match status" value="1"/>
</dbReference>
<dbReference type="CDD" id="cd13403">
    <property type="entry name" value="MLTF-like"/>
    <property type="match status" value="1"/>
</dbReference>
<dbReference type="GO" id="GO:0008933">
    <property type="term" value="F:peptidoglycan lytic transglycosylase activity"/>
    <property type="evidence" value="ECO:0007669"/>
    <property type="project" value="UniProtKB-UniRule"/>
</dbReference>
<comment type="domain">
    <text evidence="8">The N-terminal domain does not have lytic activity and probably modulates enzymatic activity. The C-terminal domain is the catalytic active domain.</text>
</comment>
<dbReference type="PANTHER" id="PTHR35936">
    <property type="entry name" value="MEMBRANE-BOUND LYTIC MUREIN TRANSGLYCOSYLASE F"/>
    <property type="match status" value="1"/>
</dbReference>
<keyword evidence="4 8" id="KW-0472">Membrane</keyword>
<evidence type="ECO:0000313" key="10">
    <source>
        <dbReference type="EMBL" id="MBB3045877.1"/>
    </source>
</evidence>
<feature type="active site" evidence="8">
    <location>
        <position position="307"/>
    </location>
</feature>
<comment type="similarity">
    <text evidence="8">In the N-terminal section; belongs to the bacterial solute-binding protein 3 family.</text>
</comment>
<dbReference type="InterPro" id="IPR023346">
    <property type="entry name" value="Lysozyme-like_dom_sf"/>
</dbReference>
<evidence type="ECO:0000256" key="6">
    <source>
        <dbReference type="ARBA" id="ARBA00023239"/>
    </source>
</evidence>
<comment type="caution">
    <text evidence="10">The sequence shown here is derived from an EMBL/GenBank/DDBJ whole genome shotgun (WGS) entry which is preliminary data.</text>
</comment>
<keyword evidence="3 8" id="KW-0732">Signal</keyword>
<dbReference type="SUPFAM" id="SSF53850">
    <property type="entry name" value="Periplasmic binding protein-like II"/>
    <property type="match status" value="1"/>
</dbReference>
<evidence type="ECO:0000256" key="2">
    <source>
        <dbReference type="ARBA" id="ARBA00010333"/>
    </source>
</evidence>
<dbReference type="GO" id="GO:0009279">
    <property type="term" value="C:cell outer membrane"/>
    <property type="evidence" value="ECO:0007669"/>
    <property type="project" value="UniProtKB-SubCell"/>
</dbReference>
<dbReference type="EC" id="4.2.2.n1" evidence="8"/>
<dbReference type="Pfam" id="PF00497">
    <property type="entry name" value="SBP_bac_3"/>
    <property type="match status" value="1"/>
</dbReference>
<dbReference type="InterPro" id="IPR008258">
    <property type="entry name" value="Transglycosylase_SLT_dom_1"/>
</dbReference>
<dbReference type="HAMAP" id="MF_02016">
    <property type="entry name" value="MltF"/>
    <property type="match status" value="1"/>
</dbReference>
<feature type="domain" description="Solute-binding protein family 3/N-terminal" evidence="9">
    <location>
        <begin position="35"/>
        <end position="260"/>
    </location>
</feature>
<dbReference type="InterPro" id="IPR001638">
    <property type="entry name" value="Solute-binding_3/MltF_N"/>
</dbReference>
<accession>A0A7W4W1U4</accession>
<evidence type="ECO:0000256" key="4">
    <source>
        <dbReference type="ARBA" id="ARBA00023136"/>
    </source>
</evidence>
<evidence type="ECO:0000256" key="3">
    <source>
        <dbReference type="ARBA" id="ARBA00022729"/>
    </source>
</evidence>
<dbReference type="AlphaFoldDB" id="A0A7W4W1U4"/>
<comment type="similarity">
    <text evidence="8">In the C-terminal section; belongs to the transglycosylase Slt family.</text>
</comment>
<dbReference type="GO" id="GO:0009253">
    <property type="term" value="P:peptidoglycan catabolic process"/>
    <property type="evidence" value="ECO:0007669"/>
    <property type="project" value="TreeGrafter"/>
</dbReference>
<dbReference type="SMART" id="SM00062">
    <property type="entry name" value="PBPb"/>
    <property type="match status" value="1"/>
</dbReference>
<dbReference type="Pfam" id="PF01464">
    <property type="entry name" value="SLT"/>
    <property type="match status" value="1"/>
</dbReference>
<reference evidence="10 11" key="1">
    <citation type="submission" date="2020-08" db="EMBL/GenBank/DDBJ databases">
        <title>Genomic Encyclopedia of Type Strains, Phase III (KMG-III): the genomes of soil and plant-associated and newly described type strains.</title>
        <authorList>
            <person name="Whitman W."/>
        </authorList>
    </citation>
    <scope>NUCLEOTIDE SEQUENCE [LARGE SCALE GENOMIC DNA]</scope>
    <source>
        <strain evidence="10 11">CECT 8654</strain>
    </source>
</reference>
<name>A0A7W4W1U4_9GAMM</name>
<evidence type="ECO:0000313" key="11">
    <source>
        <dbReference type="Proteomes" id="UP000537130"/>
    </source>
</evidence>
<evidence type="ECO:0000259" key="9">
    <source>
        <dbReference type="SMART" id="SM00062"/>
    </source>
</evidence>
<dbReference type="Gene3D" id="1.10.530.10">
    <property type="match status" value="1"/>
</dbReference>
<evidence type="ECO:0000256" key="5">
    <source>
        <dbReference type="ARBA" id="ARBA00023237"/>
    </source>
</evidence>
<comment type="subcellular location">
    <subcellularLocation>
        <location evidence="8">Cell outer membrane</location>
        <topology evidence="8">Peripheral membrane protein</topology>
    </subcellularLocation>
    <text evidence="8">Attached to the inner leaflet of the outer membrane.</text>
</comment>
<dbReference type="PROSITE" id="PS00922">
    <property type="entry name" value="TRANSGLYCOSYLASE"/>
    <property type="match status" value="1"/>
</dbReference>
<comment type="catalytic activity">
    <reaction evidence="8">
        <text>Exolytic cleavage of the (1-&gt;4)-beta-glycosidic linkage between N-acetylmuramic acid (MurNAc) and N-acetylglucosamine (GlcNAc) residues in peptidoglycan, from either the reducing or the non-reducing ends of the peptidoglycan chains, with concomitant formation of a 1,6-anhydrobond in the MurNAc residue.</text>
        <dbReference type="EC" id="4.2.2.n1"/>
    </reaction>
</comment>
<gene>
    <name evidence="8" type="primary">mltF</name>
    <name evidence="10" type="ORF">FHR99_000113</name>
</gene>
<dbReference type="InterPro" id="IPR023703">
    <property type="entry name" value="MltF"/>
</dbReference>
<comment type="similarity">
    <text evidence="1">Belongs to the transglycosylase Slt family.</text>
</comment>
<protein>
    <recommendedName>
        <fullName evidence="8">Membrane-bound lytic murein transglycosylase F</fullName>
        <ecNumber evidence="8">4.2.2.n1</ecNumber>
    </recommendedName>
    <alternativeName>
        <fullName evidence="8">Murein lyase F</fullName>
    </alternativeName>
</protein>
<keyword evidence="7 8" id="KW-0961">Cell wall biogenesis/degradation</keyword>